<accession>A0A0B1S7D8</accession>
<gene>
    <name evidence="1" type="ORF">OESDEN_19461</name>
</gene>
<reference evidence="1 2" key="1">
    <citation type="submission" date="2014-03" db="EMBL/GenBank/DDBJ databases">
        <title>Draft genome of the hookworm Oesophagostomum dentatum.</title>
        <authorList>
            <person name="Mitreva M."/>
        </authorList>
    </citation>
    <scope>NUCLEOTIDE SEQUENCE [LARGE SCALE GENOMIC DNA]</scope>
    <source>
        <strain evidence="1 2">OD-Hann</strain>
    </source>
</reference>
<dbReference type="EMBL" id="KN597912">
    <property type="protein sequence ID" value="KHJ80859.1"/>
    <property type="molecule type" value="Genomic_DNA"/>
</dbReference>
<dbReference type="OrthoDB" id="5917548at2759"/>
<dbReference type="AlphaFoldDB" id="A0A0B1S7D8"/>
<dbReference type="Proteomes" id="UP000053660">
    <property type="component" value="Unassembled WGS sequence"/>
</dbReference>
<dbReference type="InterPro" id="IPR006954">
    <property type="entry name" value="Mlt-10-like"/>
</dbReference>
<evidence type="ECO:0000313" key="2">
    <source>
        <dbReference type="Proteomes" id="UP000053660"/>
    </source>
</evidence>
<organism evidence="1 2">
    <name type="scientific">Oesophagostomum dentatum</name>
    <name type="common">Nodular worm</name>
    <dbReference type="NCBI Taxonomy" id="61180"/>
    <lineage>
        <taxon>Eukaryota</taxon>
        <taxon>Metazoa</taxon>
        <taxon>Ecdysozoa</taxon>
        <taxon>Nematoda</taxon>
        <taxon>Chromadorea</taxon>
        <taxon>Rhabditida</taxon>
        <taxon>Rhabditina</taxon>
        <taxon>Rhabditomorpha</taxon>
        <taxon>Strongyloidea</taxon>
        <taxon>Strongylidae</taxon>
        <taxon>Oesophagostomum</taxon>
    </lineage>
</organism>
<evidence type="ECO:0000313" key="1">
    <source>
        <dbReference type="EMBL" id="KHJ80859.1"/>
    </source>
</evidence>
<keyword evidence="2" id="KW-1185">Reference proteome</keyword>
<dbReference type="Pfam" id="PF04870">
    <property type="entry name" value="Moulting_cycle"/>
    <property type="match status" value="1"/>
</dbReference>
<feature type="non-terminal residue" evidence="1">
    <location>
        <position position="87"/>
    </location>
</feature>
<sequence length="87" mass="10208">MSLARALKLFDEQGHEEWLNFVIEASGVSDANANEAEEKRQIYEQYRGKDDQPLYFTKENVTEMYGPHETKKIDVFEKLQKSLSHEQ</sequence>
<proteinExistence type="predicted"/>
<protein>
    <submittedName>
        <fullName evidence="1">Uncharacterized protein</fullName>
    </submittedName>
</protein>
<name>A0A0B1S7D8_OESDE</name>